<accession>A0AAD7GIK4</accession>
<sequence length="234" mass="26092">MTSFGARPEFERTRMVPTVFRLAEPNGNHHVTEESPNLAERAAAASRLPVSYMETTARGLVTFRYDMFEGNGRRVIVTVARLGNNHLKLFRETMQLYSRNYHYSPQWHPFTYYFSNLSAYHGVFLNNGPTVTGTWFGLGNATGLIVTVTVASIHVRTARAPQNQCLFRLSPGRCPAADLIARADPSILTTNGMPADASRDLVAYLGRKSSVLRLRASKLFSSEGYALLGKVFIR</sequence>
<gene>
    <name evidence="1" type="ORF">B0H17DRAFT_1133054</name>
</gene>
<protein>
    <submittedName>
        <fullName evidence="1">Uncharacterized protein</fullName>
    </submittedName>
</protein>
<evidence type="ECO:0000313" key="1">
    <source>
        <dbReference type="EMBL" id="KAJ7692579.1"/>
    </source>
</evidence>
<organism evidence="1 2">
    <name type="scientific">Mycena rosella</name>
    <name type="common">Pink bonnet</name>
    <name type="synonym">Agaricus rosellus</name>
    <dbReference type="NCBI Taxonomy" id="1033263"/>
    <lineage>
        <taxon>Eukaryota</taxon>
        <taxon>Fungi</taxon>
        <taxon>Dikarya</taxon>
        <taxon>Basidiomycota</taxon>
        <taxon>Agaricomycotina</taxon>
        <taxon>Agaricomycetes</taxon>
        <taxon>Agaricomycetidae</taxon>
        <taxon>Agaricales</taxon>
        <taxon>Marasmiineae</taxon>
        <taxon>Mycenaceae</taxon>
        <taxon>Mycena</taxon>
    </lineage>
</organism>
<comment type="caution">
    <text evidence="1">The sequence shown here is derived from an EMBL/GenBank/DDBJ whole genome shotgun (WGS) entry which is preliminary data.</text>
</comment>
<reference evidence="1" key="1">
    <citation type="submission" date="2023-03" db="EMBL/GenBank/DDBJ databases">
        <title>Massive genome expansion in bonnet fungi (Mycena s.s.) driven by repeated elements and novel gene families across ecological guilds.</title>
        <authorList>
            <consortium name="Lawrence Berkeley National Laboratory"/>
            <person name="Harder C.B."/>
            <person name="Miyauchi S."/>
            <person name="Viragh M."/>
            <person name="Kuo A."/>
            <person name="Thoen E."/>
            <person name="Andreopoulos B."/>
            <person name="Lu D."/>
            <person name="Skrede I."/>
            <person name="Drula E."/>
            <person name="Henrissat B."/>
            <person name="Morin E."/>
            <person name="Kohler A."/>
            <person name="Barry K."/>
            <person name="LaButti K."/>
            <person name="Morin E."/>
            <person name="Salamov A."/>
            <person name="Lipzen A."/>
            <person name="Mereny Z."/>
            <person name="Hegedus B."/>
            <person name="Baldrian P."/>
            <person name="Stursova M."/>
            <person name="Weitz H."/>
            <person name="Taylor A."/>
            <person name="Grigoriev I.V."/>
            <person name="Nagy L.G."/>
            <person name="Martin F."/>
            <person name="Kauserud H."/>
        </authorList>
    </citation>
    <scope>NUCLEOTIDE SEQUENCE</scope>
    <source>
        <strain evidence="1">CBHHK067</strain>
    </source>
</reference>
<name>A0AAD7GIK4_MYCRO</name>
<dbReference type="EMBL" id="JARKIE010000051">
    <property type="protein sequence ID" value="KAJ7692579.1"/>
    <property type="molecule type" value="Genomic_DNA"/>
</dbReference>
<keyword evidence="2" id="KW-1185">Reference proteome</keyword>
<proteinExistence type="predicted"/>
<evidence type="ECO:0000313" key="2">
    <source>
        <dbReference type="Proteomes" id="UP001221757"/>
    </source>
</evidence>
<dbReference type="Proteomes" id="UP001221757">
    <property type="component" value="Unassembled WGS sequence"/>
</dbReference>
<dbReference type="AlphaFoldDB" id="A0AAD7GIK4"/>